<organism evidence="1">
    <name type="scientific">marine sediment metagenome</name>
    <dbReference type="NCBI Taxonomy" id="412755"/>
    <lineage>
        <taxon>unclassified sequences</taxon>
        <taxon>metagenomes</taxon>
        <taxon>ecological metagenomes</taxon>
    </lineage>
</organism>
<name>A0A0F9KG03_9ZZZZ</name>
<proteinExistence type="predicted"/>
<protein>
    <submittedName>
        <fullName evidence="1">Uncharacterized protein</fullName>
    </submittedName>
</protein>
<dbReference type="AlphaFoldDB" id="A0A0F9KG03"/>
<dbReference type="EMBL" id="LAZR01008068">
    <property type="protein sequence ID" value="KKM81159.1"/>
    <property type="molecule type" value="Genomic_DNA"/>
</dbReference>
<sequence length="69" mass="7463">MLKSLIEGLTQEGGFLRVRSIMALTVGGVYAYLSIEGVIPPEDVKEITLLVFAFYFITRAAQGALGKAK</sequence>
<accession>A0A0F9KG03</accession>
<comment type="caution">
    <text evidence="1">The sequence shown here is derived from an EMBL/GenBank/DDBJ whole genome shotgun (WGS) entry which is preliminary data.</text>
</comment>
<reference evidence="1" key="1">
    <citation type="journal article" date="2015" name="Nature">
        <title>Complex archaea that bridge the gap between prokaryotes and eukaryotes.</title>
        <authorList>
            <person name="Spang A."/>
            <person name="Saw J.H."/>
            <person name="Jorgensen S.L."/>
            <person name="Zaremba-Niedzwiedzka K."/>
            <person name="Martijn J."/>
            <person name="Lind A.E."/>
            <person name="van Eijk R."/>
            <person name="Schleper C."/>
            <person name="Guy L."/>
            <person name="Ettema T.J."/>
        </authorList>
    </citation>
    <scope>NUCLEOTIDE SEQUENCE</scope>
</reference>
<evidence type="ECO:0000313" key="1">
    <source>
        <dbReference type="EMBL" id="KKM81159.1"/>
    </source>
</evidence>
<gene>
    <name evidence="1" type="ORF">LCGC14_1332620</name>
</gene>